<evidence type="ECO:0000313" key="3">
    <source>
        <dbReference type="Proteomes" id="UP000199197"/>
    </source>
</evidence>
<dbReference type="AlphaFoldDB" id="A0A0P1MSN8"/>
<dbReference type="PROSITE" id="PS51257">
    <property type="entry name" value="PROKAR_LIPOPROTEIN"/>
    <property type="match status" value="1"/>
</dbReference>
<feature type="signal peptide" evidence="1">
    <location>
        <begin position="1"/>
        <end position="22"/>
    </location>
</feature>
<evidence type="ECO:0000256" key="1">
    <source>
        <dbReference type="SAM" id="SignalP"/>
    </source>
</evidence>
<accession>A0A0P1MSN8</accession>
<sequence>MKFKFWLLISLLVLVSSCQKENQDQFLPYINLTVDGKSFKIDSVLAVYDDSAQVMTLIGAKYTDGRLFSTIAIGFKFSTGMQIPKTYDATKKPIELFAIYVDSAEAVYSTATIDSMLNPSEPIGTGVLNLTYHNLQLHKIAGDFNLRLKEIDPNTYEPKTKLIQITGSFQTYYAFLVTGSPPPRPLKIK</sequence>
<keyword evidence="1" id="KW-0732">Signal</keyword>
<reference evidence="3" key="1">
    <citation type="submission" date="2015-11" db="EMBL/GenBank/DDBJ databases">
        <authorList>
            <person name="Varghese N."/>
        </authorList>
    </citation>
    <scope>NUCLEOTIDE SEQUENCE [LARGE SCALE GENOMIC DNA]</scope>
    <source>
        <strain evidence="3">JGI-23</strain>
    </source>
</reference>
<dbReference type="Proteomes" id="UP000199197">
    <property type="component" value="Unassembled WGS sequence"/>
</dbReference>
<protein>
    <submittedName>
        <fullName evidence="2">Uncharacterized protein</fullName>
    </submittedName>
</protein>
<name>A0A0P1MSN8_9BACT</name>
<dbReference type="EMBL" id="CZVW01000005">
    <property type="protein sequence ID" value="CUS98928.1"/>
    <property type="molecule type" value="Genomic_DNA"/>
</dbReference>
<proteinExistence type="predicted"/>
<evidence type="ECO:0000313" key="2">
    <source>
        <dbReference type="EMBL" id="CUS98928.1"/>
    </source>
</evidence>
<keyword evidence="3" id="KW-1185">Reference proteome</keyword>
<feature type="chain" id="PRO_5006067728" evidence="1">
    <location>
        <begin position="23"/>
        <end position="189"/>
    </location>
</feature>
<organism evidence="2 3">
    <name type="scientific">Candidatus Chryseopegocella kryptomonas</name>
    <dbReference type="NCBI Taxonomy" id="1633643"/>
    <lineage>
        <taxon>Bacteria</taxon>
        <taxon>Pseudomonadati</taxon>
        <taxon>Candidatus Kryptoniota</taxon>
        <taxon>Candidatus Chryseopegocella</taxon>
    </lineage>
</organism>
<dbReference type="RefSeq" id="WP_092348171.1">
    <property type="nucleotide sequence ID" value="NZ_CZVW01000005.1"/>
</dbReference>
<gene>
    <name evidence="2" type="ORF">JGI23_00569</name>
</gene>
<dbReference type="OrthoDB" id="9790595at2"/>